<dbReference type="PANTHER" id="PTHR10492">
    <property type="match status" value="1"/>
</dbReference>
<comment type="catalytic activity">
    <reaction evidence="1">
        <text>ATP + H2O = ADP + phosphate + H(+)</text>
        <dbReference type="Rhea" id="RHEA:13065"/>
        <dbReference type="ChEBI" id="CHEBI:15377"/>
        <dbReference type="ChEBI" id="CHEBI:15378"/>
        <dbReference type="ChEBI" id="CHEBI:30616"/>
        <dbReference type="ChEBI" id="CHEBI:43474"/>
        <dbReference type="ChEBI" id="CHEBI:456216"/>
        <dbReference type="EC" id="5.6.2.3"/>
    </reaction>
</comment>
<feature type="domain" description="DNA helicase Pif1-like DEAD-box helicase" evidence="2">
    <location>
        <begin position="715"/>
        <end position="800"/>
    </location>
</feature>
<gene>
    <name evidence="4" type="ORF">SETIT_1G177200v2</name>
</gene>
<sequence>MIHFSPEYIQHLKDSYPGRSYYGIATNRCKCCGAIFCRSKHFLEKIRQYNSLFSFTSTGGNIDKSINQGDGPYAFRVSGQIHHRIGSLLPQPNNIPKFVELYIFDTQNEINNRLQAITHEDSNNTDLDIGIIKELKEMLDTYDPVQYEMPTANELALLIVGDYSTENCKRDIIVSSKRHGLQQISIYHPAYMALQYPLLFPYGERGYQINIYYNNSKGKRKRLTMHDYFKYQLHYRSNQPNPYLCNGRLSKQIKSGEICKRVLLPCSHIGSSRYMIQNYHDDLEMLLEGQQPNDQPDIIVRVFHMKLQELLHDIESGIVFGPIDAILYSIEFQKRGKCSKKFPKEFQEETKFDDNGFTIYRRRDTRIYVYRENHNIDNKWVVPHNMFLLKKIIKYLCKYVHKGPDKAKIIFQGIKKGEDTPRNIENDTIDEIKEYLECRYMCEQDALWRLFGFEIHHHTPPVERLPVHLPLMNNVTIKSDDELKTLMKNPNIQKTMLTEWFTTNQQYEKTHELTYCKFLTKWTWDQKNRKWNERKHGFKIGHLYYVNPAEGERLYLRMLPTVVKGAKNYKDIKTYNEVVYSTFKDACFARGLLNNDDEWYQTFKEAATWSSSFQLRQLFVTRYYFAIYKTVDNFEHELEHKYHPIKHHITDNQVRDMLLDDLQYILFRNGVQITTFDLPNRSIEYNSRYNNHLIEEETSYDIDQLEEEANILYRQLNTKQKVAFNTIVESVLQNKPGFYFASGYGGTGKTFLWNTIVSYLRARKKIVLAVASSRVASLLLPNGRTAHSKFKIPLDIDETSI</sequence>
<dbReference type="STRING" id="4555.K3YY53"/>
<evidence type="ECO:0000313" key="4">
    <source>
        <dbReference type="EMBL" id="RCV06619.1"/>
    </source>
</evidence>
<reference evidence="4 6" key="1">
    <citation type="journal article" date="2012" name="Nat. Biotechnol.">
        <title>Reference genome sequence of the model plant Setaria.</title>
        <authorList>
            <person name="Bennetzen J.L."/>
            <person name="Schmutz J."/>
            <person name="Wang H."/>
            <person name="Percifield R."/>
            <person name="Hawkins J."/>
            <person name="Pontaroli A.C."/>
            <person name="Estep M."/>
            <person name="Feng L."/>
            <person name="Vaughn J.N."/>
            <person name="Grimwood J."/>
            <person name="Jenkins J."/>
            <person name="Barry K."/>
            <person name="Lindquist E."/>
            <person name="Hellsten U."/>
            <person name="Deshpande S."/>
            <person name="Wang X."/>
            <person name="Wu X."/>
            <person name="Mitros T."/>
            <person name="Triplett J."/>
            <person name="Yang X."/>
            <person name="Ye C.Y."/>
            <person name="Mauro-Herrera M."/>
            <person name="Wang L."/>
            <person name="Li P."/>
            <person name="Sharma M."/>
            <person name="Sharma R."/>
            <person name="Ronald P.C."/>
            <person name="Panaud O."/>
            <person name="Kellogg E.A."/>
            <person name="Brutnell T.P."/>
            <person name="Doust A.N."/>
            <person name="Tuskan G.A."/>
            <person name="Rokhsar D."/>
            <person name="Devos K.M."/>
        </authorList>
    </citation>
    <scope>NUCLEOTIDE SEQUENCE [LARGE SCALE GENOMIC DNA]</scope>
    <source>
        <strain evidence="6">cv. Yugu1</strain>
        <strain evidence="4">Yugu1</strain>
    </source>
</reference>
<dbReference type="InterPro" id="IPR010285">
    <property type="entry name" value="DNA_helicase_pif1-like_DEAD"/>
</dbReference>
<reference evidence="5" key="3">
    <citation type="submission" date="2018-08" db="UniProtKB">
        <authorList>
            <consortium name="EnsemblPlants"/>
        </authorList>
    </citation>
    <scope>IDENTIFICATION</scope>
    <source>
        <strain evidence="5">Yugu1</strain>
    </source>
</reference>
<dbReference type="eggNOG" id="KOG0987">
    <property type="taxonomic scope" value="Eukaryota"/>
</dbReference>
<evidence type="ECO:0000313" key="5">
    <source>
        <dbReference type="EnsemblPlants" id="KQL29849"/>
    </source>
</evidence>
<dbReference type="GO" id="GO:0006281">
    <property type="term" value="P:DNA repair"/>
    <property type="evidence" value="ECO:0007669"/>
    <property type="project" value="UniProtKB-KW"/>
</dbReference>
<dbReference type="AlphaFoldDB" id="K3YY53"/>
<dbReference type="HOGENOM" id="CLU_001324_0_3_1"/>
<comment type="similarity">
    <text evidence="1">Belongs to the helicase family.</text>
</comment>
<dbReference type="SUPFAM" id="SSF52540">
    <property type="entry name" value="P-loop containing nucleoside triphosphate hydrolases"/>
    <property type="match status" value="1"/>
</dbReference>
<keyword evidence="1" id="KW-0378">Hydrolase</keyword>
<dbReference type="OMA" id="YSTENCK"/>
<keyword evidence="1" id="KW-0233">DNA recombination</keyword>
<evidence type="ECO:0000259" key="3">
    <source>
        <dbReference type="Pfam" id="PF14214"/>
    </source>
</evidence>
<keyword evidence="1" id="KW-0234">DNA repair</keyword>
<dbReference type="PANTHER" id="PTHR10492:SF90">
    <property type="entry name" value="ATP-DEPENDENT DNA HELICASE"/>
    <property type="match status" value="1"/>
</dbReference>
<dbReference type="Pfam" id="PF05970">
    <property type="entry name" value="PIF1"/>
    <property type="match status" value="1"/>
</dbReference>
<dbReference type="InterPro" id="IPR025476">
    <property type="entry name" value="Helitron_helicase-like"/>
</dbReference>
<accession>K3YY53</accession>
<comment type="cofactor">
    <cofactor evidence="1">
        <name>Mg(2+)</name>
        <dbReference type="ChEBI" id="CHEBI:18420"/>
    </cofactor>
</comment>
<dbReference type="Gramene" id="KQL29849">
    <property type="protein sequence ID" value="KQL29849"/>
    <property type="gene ID" value="SETIT_019203mg"/>
</dbReference>
<keyword evidence="1" id="KW-0347">Helicase</keyword>
<dbReference type="EMBL" id="AGNK02000355">
    <property type="status" value="NOT_ANNOTATED_CDS"/>
    <property type="molecule type" value="Genomic_DNA"/>
</dbReference>
<dbReference type="Gene3D" id="3.40.50.300">
    <property type="entry name" value="P-loop containing nucleotide triphosphate hydrolases"/>
    <property type="match status" value="1"/>
</dbReference>
<evidence type="ECO:0000256" key="1">
    <source>
        <dbReference type="RuleBase" id="RU363044"/>
    </source>
</evidence>
<dbReference type="Proteomes" id="UP000004995">
    <property type="component" value="Unassembled WGS sequence"/>
</dbReference>
<keyword evidence="6" id="KW-1185">Reference proteome</keyword>
<dbReference type="EnsemblPlants" id="KQL29849">
    <property type="protein sequence ID" value="KQL29849"/>
    <property type="gene ID" value="SETIT_019203mg"/>
</dbReference>
<evidence type="ECO:0000259" key="2">
    <source>
        <dbReference type="Pfam" id="PF05970"/>
    </source>
</evidence>
<protein>
    <recommendedName>
        <fullName evidence="1">ATP-dependent DNA helicase</fullName>
        <ecNumber evidence="1">5.6.2.3</ecNumber>
    </recommendedName>
</protein>
<proteinExistence type="inferred from homology"/>
<dbReference type="EC" id="5.6.2.3" evidence="1"/>
<dbReference type="GO" id="GO:0005524">
    <property type="term" value="F:ATP binding"/>
    <property type="evidence" value="ECO:0007669"/>
    <property type="project" value="UniProtKB-KW"/>
</dbReference>
<dbReference type="GO" id="GO:0006310">
    <property type="term" value="P:DNA recombination"/>
    <property type="evidence" value="ECO:0007669"/>
    <property type="project" value="UniProtKB-KW"/>
</dbReference>
<feature type="domain" description="Helitron helicase-like" evidence="3">
    <location>
        <begin position="287"/>
        <end position="336"/>
    </location>
</feature>
<dbReference type="Pfam" id="PF14214">
    <property type="entry name" value="Helitron_like_N"/>
    <property type="match status" value="1"/>
</dbReference>
<keyword evidence="1" id="KW-0227">DNA damage</keyword>
<evidence type="ECO:0000313" key="6">
    <source>
        <dbReference type="Proteomes" id="UP000004995"/>
    </source>
</evidence>
<dbReference type="GO" id="GO:0000723">
    <property type="term" value="P:telomere maintenance"/>
    <property type="evidence" value="ECO:0007669"/>
    <property type="project" value="InterPro"/>
</dbReference>
<dbReference type="OrthoDB" id="1900198at2759"/>
<organism evidence="4">
    <name type="scientific">Setaria italica</name>
    <name type="common">Foxtail millet</name>
    <name type="synonym">Panicum italicum</name>
    <dbReference type="NCBI Taxonomy" id="4555"/>
    <lineage>
        <taxon>Eukaryota</taxon>
        <taxon>Viridiplantae</taxon>
        <taxon>Streptophyta</taxon>
        <taxon>Embryophyta</taxon>
        <taxon>Tracheophyta</taxon>
        <taxon>Spermatophyta</taxon>
        <taxon>Magnoliopsida</taxon>
        <taxon>Liliopsida</taxon>
        <taxon>Poales</taxon>
        <taxon>Poaceae</taxon>
        <taxon>PACMAD clade</taxon>
        <taxon>Panicoideae</taxon>
        <taxon>Panicodae</taxon>
        <taxon>Paniceae</taxon>
        <taxon>Cenchrinae</taxon>
        <taxon>Setaria</taxon>
    </lineage>
</organism>
<dbReference type="GO" id="GO:0043139">
    <property type="term" value="F:5'-3' DNA helicase activity"/>
    <property type="evidence" value="ECO:0007669"/>
    <property type="project" value="UniProtKB-EC"/>
</dbReference>
<name>K3YY53_SETIT</name>
<dbReference type="InterPro" id="IPR027417">
    <property type="entry name" value="P-loop_NTPase"/>
</dbReference>
<dbReference type="GO" id="GO:0016787">
    <property type="term" value="F:hydrolase activity"/>
    <property type="evidence" value="ECO:0007669"/>
    <property type="project" value="UniProtKB-KW"/>
</dbReference>
<reference evidence="4" key="2">
    <citation type="submission" date="2015-07" db="EMBL/GenBank/DDBJ databases">
        <authorList>
            <person name="Noorani M."/>
        </authorList>
    </citation>
    <scope>NUCLEOTIDE SEQUENCE</scope>
    <source>
        <strain evidence="4">Yugu1</strain>
    </source>
</reference>
<keyword evidence="1" id="KW-0547">Nucleotide-binding</keyword>
<keyword evidence="1" id="KW-0067">ATP-binding</keyword>
<dbReference type="EMBL" id="CM003528">
    <property type="protein sequence ID" value="RCV06619.1"/>
    <property type="molecule type" value="Genomic_DNA"/>
</dbReference>